<dbReference type="InterPro" id="IPR000782">
    <property type="entry name" value="FAS1_domain"/>
</dbReference>
<dbReference type="AlphaFoldDB" id="A0A316USK3"/>
<dbReference type="RefSeq" id="XP_025360727.1">
    <property type="nucleotide sequence ID" value="XM_025508664.1"/>
</dbReference>
<evidence type="ECO:0000313" key="4">
    <source>
        <dbReference type="EMBL" id="PWN26115.1"/>
    </source>
</evidence>
<evidence type="ECO:0000256" key="2">
    <source>
        <dbReference type="SAM" id="SignalP"/>
    </source>
</evidence>
<dbReference type="PANTHER" id="PTHR10900:SF125">
    <property type="entry name" value="FAS1 DOMAIN-CONTAINING PROTEIN YLR001C"/>
    <property type="match status" value="1"/>
</dbReference>
<gene>
    <name evidence="4" type="ORF">BDZ90DRAFT_265355</name>
</gene>
<proteinExistence type="predicted"/>
<dbReference type="InterPro" id="IPR036378">
    <property type="entry name" value="FAS1_dom_sf"/>
</dbReference>
<feature type="region of interest" description="Disordered" evidence="1">
    <location>
        <begin position="298"/>
        <end position="333"/>
    </location>
</feature>
<dbReference type="PROSITE" id="PS50213">
    <property type="entry name" value="FAS1"/>
    <property type="match status" value="2"/>
</dbReference>
<evidence type="ECO:0000256" key="1">
    <source>
        <dbReference type="SAM" id="MobiDB-lite"/>
    </source>
</evidence>
<name>A0A316USK3_9BASI</name>
<feature type="chain" id="PRO_5016314444" description="FAS1 domain-containing protein" evidence="2">
    <location>
        <begin position="23"/>
        <end position="525"/>
    </location>
</feature>
<dbReference type="Gene3D" id="2.30.180.10">
    <property type="entry name" value="FAS1 domain"/>
    <property type="match status" value="2"/>
</dbReference>
<keyword evidence="2" id="KW-0732">Signal</keyword>
<keyword evidence="5" id="KW-1185">Reference proteome</keyword>
<protein>
    <recommendedName>
        <fullName evidence="3">FAS1 domain-containing protein</fullName>
    </recommendedName>
</protein>
<dbReference type="EMBL" id="KZ819673">
    <property type="protein sequence ID" value="PWN26115.1"/>
    <property type="molecule type" value="Genomic_DNA"/>
</dbReference>
<organism evidence="4 5">
    <name type="scientific">Jaminaea rosea</name>
    <dbReference type="NCBI Taxonomy" id="1569628"/>
    <lineage>
        <taxon>Eukaryota</taxon>
        <taxon>Fungi</taxon>
        <taxon>Dikarya</taxon>
        <taxon>Basidiomycota</taxon>
        <taxon>Ustilaginomycotina</taxon>
        <taxon>Exobasidiomycetes</taxon>
        <taxon>Microstromatales</taxon>
        <taxon>Microstromatales incertae sedis</taxon>
        <taxon>Jaminaea</taxon>
    </lineage>
</organism>
<feature type="domain" description="FAS1" evidence="3">
    <location>
        <begin position="60"/>
        <end position="262"/>
    </location>
</feature>
<dbReference type="GO" id="GO:0005615">
    <property type="term" value="C:extracellular space"/>
    <property type="evidence" value="ECO:0007669"/>
    <property type="project" value="TreeGrafter"/>
</dbReference>
<dbReference type="Pfam" id="PF02469">
    <property type="entry name" value="Fasciclin"/>
    <property type="match status" value="1"/>
</dbReference>
<reference evidence="4 5" key="1">
    <citation type="journal article" date="2018" name="Mol. Biol. Evol.">
        <title>Broad Genomic Sampling Reveals a Smut Pathogenic Ancestry of the Fungal Clade Ustilaginomycotina.</title>
        <authorList>
            <person name="Kijpornyongpan T."/>
            <person name="Mondo S.J."/>
            <person name="Barry K."/>
            <person name="Sandor L."/>
            <person name="Lee J."/>
            <person name="Lipzen A."/>
            <person name="Pangilinan J."/>
            <person name="LaButti K."/>
            <person name="Hainaut M."/>
            <person name="Henrissat B."/>
            <person name="Grigoriev I.V."/>
            <person name="Spatafora J.W."/>
            <person name="Aime M.C."/>
        </authorList>
    </citation>
    <scope>NUCLEOTIDE SEQUENCE [LARGE SCALE GENOMIC DNA]</scope>
    <source>
        <strain evidence="4 5">MCA 5214</strain>
    </source>
</reference>
<dbReference type="OrthoDB" id="7700931at2759"/>
<dbReference type="STRING" id="1569628.A0A316USK3"/>
<evidence type="ECO:0000313" key="5">
    <source>
        <dbReference type="Proteomes" id="UP000245884"/>
    </source>
</evidence>
<feature type="signal peptide" evidence="2">
    <location>
        <begin position="1"/>
        <end position="22"/>
    </location>
</feature>
<accession>A0A316USK3</accession>
<dbReference type="Proteomes" id="UP000245884">
    <property type="component" value="Unassembled WGS sequence"/>
</dbReference>
<feature type="domain" description="FAS1" evidence="3">
    <location>
        <begin position="266"/>
        <end position="488"/>
    </location>
</feature>
<dbReference type="InterPro" id="IPR050904">
    <property type="entry name" value="Adhesion/Biosynth-related"/>
</dbReference>
<dbReference type="PANTHER" id="PTHR10900">
    <property type="entry name" value="PERIOSTIN-RELATED"/>
    <property type="match status" value="1"/>
</dbReference>
<dbReference type="GeneID" id="37030487"/>
<feature type="compositionally biased region" description="Basic and acidic residues" evidence="1">
    <location>
        <begin position="305"/>
        <end position="314"/>
    </location>
</feature>
<dbReference type="SUPFAM" id="SSF82153">
    <property type="entry name" value="FAS1 domain"/>
    <property type="match status" value="2"/>
</dbReference>
<evidence type="ECO:0000259" key="3">
    <source>
        <dbReference type="PROSITE" id="PS50213"/>
    </source>
</evidence>
<sequence length="525" mass="57947">MRLITTHALVGGLALAATAANAAPSSPQQLSFASTEAPSISAASWLSSGISSLLKSAAGDKTIYDVITTHAEFSKLAKAVNYSSEETKDLLKGKTGGKLTLFAPKDWKMPHHKRDDEMTDAHLAQVGTSWALLDQKVEAFEAAEALRESSDDDDDDDDDEKRRRRRMLAKFIDSVLAYHLVDTSHPLKASSIAQNSTVATKLSITGKLANYIGKLSDGQPLRLRVGKSLVPKPGVYLNFYSRVVYPDVELANGIIHVVDYPLFQFPSILQGLYFTQPQFSTLTSAFQKTKSDGYLALPPMKHHGGHDGHNESHSDHHHHQHRRPDFSDPKGTEAATLFAPSNAAWDRLPWSFRAYLFSPWGRDLLGKVLMLHSIPDDIVYADSVHHVHRNGRNRSSSVATTTTSMENGANVTRYTFDSVLPKLRRGHDTPPPDEAKEFEQVDVAVYRYYLLPGSKGPLQTRMEVQGVPVLIQDVVNLNGAGHLITKFIKPKGHPHEGVWADVAREASAYGFGEVDLMEEARVEAW</sequence>